<dbReference type="AlphaFoldDB" id="A0A371HT17"/>
<reference evidence="1" key="1">
    <citation type="submission" date="2018-05" db="EMBL/GenBank/DDBJ databases">
        <title>Draft genome of Mucuna pruriens seed.</title>
        <authorList>
            <person name="Nnadi N.E."/>
            <person name="Vos R."/>
            <person name="Hasami M.H."/>
            <person name="Devisetty U.K."/>
            <person name="Aguiy J.C."/>
        </authorList>
    </citation>
    <scope>NUCLEOTIDE SEQUENCE [LARGE SCALE GENOMIC DNA]</scope>
    <source>
        <strain evidence="1">JCA_2017</strain>
    </source>
</reference>
<organism evidence="1 2">
    <name type="scientific">Mucuna pruriens</name>
    <name type="common">Velvet bean</name>
    <name type="synonym">Dolichos pruriens</name>
    <dbReference type="NCBI Taxonomy" id="157652"/>
    <lineage>
        <taxon>Eukaryota</taxon>
        <taxon>Viridiplantae</taxon>
        <taxon>Streptophyta</taxon>
        <taxon>Embryophyta</taxon>
        <taxon>Tracheophyta</taxon>
        <taxon>Spermatophyta</taxon>
        <taxon>Magnoliopsida</taxon>
        <taxon>eudicotyledons</taxon>
        <taxon>Gunneridae</taxon>
        <taxon>Pentapetalae</taxon>
        <taxon>rosids</taxon>
        <taxon>fabids</taxon>
        <taxon>Fabales</taxon>
        <taxon>Fabaceae</taxon>
        <taxon>Papilionoideae</taxon>
        <taxon>50 kb inversion clade</taxon>
        <taxon>NPAAA clade</taxon>
        <taxon>indigoferoid/millettioid clade</taxon>
        <taxon>Phaseoleae</taxon>
        <taxon>Mucuna</taxon>
    </lineage>
</organism>
<dbReference type="EMBL" id="QJKJ01001804">
    <property type="protein sequence ID" value="RDY05834.1"/>
    <property type="molecule type" value="Genomic_DNA"/>
</dbReference>
<feature type="non-terminal residue" evidence="1">
    <location>
        <position position="1"/>
    </location>
</feature>
<evidence type="ECO:0000313" key="1">
    <source>
        <dbReference type="EMBL" id="RDY05834.1"/>
    </source>
</evidence>
<evidence type="ECO:0000313" key="2">
    <source>
        <dbReference type="Proteomes" id="UP000257109"/>
    </source>
</evidence>
<comment type="caution">
    <text evidence="1">The sequence shown here is derived from an EMBL/GenBank/DDBJ whole genome shotgun (WGS) entry which is preliminary data.</text>
</comment>
<dbReference type="Proteomes" id="UP000257109">
    <property type="component" value="Unassembled WGS sequence"/>
</dbReference>
<name>A0A371HT17_MUCPR</name>
<protein>
    <submittedName>
        <fullName evidence="1">Uncharacterized protein</fullName>
    </submittedName>
</protein>
<proteinExistence type="predicted"/>
<gene>
    <name evidence="1" type="ORF">CR513_10275</name>
</gene>
<sequence>MVKRLICNKNKVPKSRRNSFELVEKGLIAKKHFTKIQLVHLEVFGAFRTKTLQKWKFDPILINGSI</sequence>
<accession>A0A371HT17</accession>
<keyword evidence="2" id="KW-1185">Reference proteome</keyword>